<accession>A0AAD9XYJ7</accession>
<gene>
    <name evidence="1" type="ORF">CKAH01_10090</name>
</gene>
<evidence type="ECO:0000313" key="2">
    <source>
        <dbReference type="Proteomes" id="UP001281614"/>
    </source>
</evidence>
<evidence type="ECO:0000313" key="1">
    <source>
        <dbReference type="EMBL" id="KAK2729788.1"/>
    </source>
</evidence>
<protein>
    <submittedName>
        <fullName evidence="1">Uncharacterized protein</fullName>
    </submittedName>
</protein>
<organism evidence="1 2">
    <name type="scientific">Colletotrichum kahawae</name>
    <name type="common">Coffee berry disease fungus</name>
    <dbReference type="NCBI Taxonomy" id="34407"/>
    <lineage>
        <taxon>Eukaryota</taxon>
        <taxon>Fungi</taxon>
        <taxon>Dikarya</taxon>
        <taxon>Ascomycota</taxon>
        <taxon>Pezizomycotina</taxon>
        <taxon>Sordariomycetes</taxon>
        <taxon>Hypocreomycetidae</taxon>
        <taxon>Glomerellales</taxon>
        <taxon>Glomerellaceae</taxon>
        <taxon>Colletotrichum</taxon>
        <taxon>Colletotrichum gloeosporioides species complex</taxon>
    </lineage>
</organism>
<dbReference type="Proteomes" id="UP001281614">
    <property type="component" value="Unassembled WGS sequence"/>
</dbReference>
<comment type="caution">
    <text evidence="1">The sequence shown here is derived from an EMBL/GenBank/DDBJ whole genome shotgun (WGS) entry which is preliminary data.</text>
</comment>
<proteinExistence type="predicted"/>
<name>A0AAD9XYJ7_COLKA</name>
<dbReference type="AlphaFoldDB" id="A0AAD9XYJ7"/>
<sequence>MGNTRLRFSCFQTSDCASLMPLGSQWPQLTSVRDQRPLAFGALEFENEGALRGTKQSVLQRFPQHCGTISIE</sequence>
<keyword evidence="2" id="KW-1185">Reference proteome</keyword>
<dbReference type="EMBL" id="VYYT01000765">
    <property type="protein sequence ID" value="KAK2729788.1"/>
    <property type="molecule type" value="Genomic_DNA"/>
</dbReference>
<reference evidence="1" key="1">
    <citation type="submission" date="2023-02" db="EMBL/GenBank/DDBJ databases">
        <title>Colletotrichum kahawae CIFC_Que2 genome sequencing and assembly.</title>
        <authorList>
            <person name="Baroncelli R."/>
        </authorList>
    </citation>
    <scope>NUCLEOTIDE SEQUENCE</scope>
    <source>
        <strain evidence="1">CIFC_Que2</strain>
    </source>
</reference>